<organism evidence="5 6">
    <name type="scientific">Phormidesmis priestleyi ULC007</name>
    <dbReference type="NCBI Taxonomy" id="1920490"/>
    <lineage>
        <taxon>Bacteria</taxon>
        <taxon>Bacillati</taxon>
        <taxon>Cyanobacteriota</taxon>
        <taxon>Cyanophyceae</taxon>
        <taxon>Leptolyngbyales</taxon>
        <taxon>Leptolyngbyaceae</taxon>
        <taxon>Phormidesmis</taxon>
    </lineage>
</organism>
<dbReference type="AlphaFoldDB" id="A0A2T1DJ32"/>
<keyword evidence="3" id="KW-0812">Transmembrane</keyword>
<proteinExistence type="predicted"/>
<keyword evidence="5" id="KW-0418">Kinase</keyword>
<protein>
    <submittedName>
        <fullName evidence="5">Serine/threonine protein kinase</fullName>
    </submittedName>
</protein>
<dbReference type="SUPFAM" id="SSF56112">
    <property type="entry name" value="Protein kinase-like (PK-like)"/>
    <property type="match status" value="1"/>
</dbReference>
<dbReference type="Gene3D" id="1.10.510.10">
    <property type="entry name" value="Transferase(Phosphotransferase) domain 1"/>
    <property type="match status" value="1"/>
</dbReference>
<dbReference type="PROSITE" id="PS50011">
    <property type="entry name" value="PROTEIN_KINASE_DOM"/>
    <property type="match status" value="1"/>
</dbReference>
<feature type="transmembrane region" description="Helical" evidence="3">
    <location>
        <begin position="328"/>
        <end position="361"/>
    </location>
</feature>
<comment type="caution">
    <text evidence="5">The sequence shown here is derived from an EMBL/GenBank/DDBJ whole genome shotgun (WGS) entry which is preliminary data.</text>
</comment>
<dbReference type="CDD" id="cd14014">
    <property type="entry name" value="STKc_PknB_like"/>
    <property type="match status" value="1"/>
</dbReference>
<dbReference type="STRING" id="1920490.GCA_001895925_04187"/>
<evidence type="ECO:0000313" key="5">
    <source>
        <dbReference type="EMBL" id="PSB20444.1"/>
    </source>
</evidence>
<evidence type="ECO:0000256" key="1">
    <source>
        <dbReference type="ARBA" id="ARBA00022741"/>
    </source>
</evidence>
<reference evidence="5 6" key="2">
    <citation type="submission" date="2018-03" db="EMBL/GenBank/DDBJ databases">
        <title>The ancient ancestry and fast evolution of plastids.</title>
        <authorList>
            <person name="Moore K.R."/>
            <person name="Magnabosco C."/>
            <person name="Momper L."/>
            <person name="Gold D.A."/>
            <person name="Bosak T."/>
            <person name="Fournier G.P."/>
        </authorList>
    </citation>
    <scope>NUCLEOTIDE SEQUENCE [LARGE SCALE GENOMIC DNA]</scope>
    <source>
        <strain evidence="5 6">ULC007</strain>
    </source>
</reference>
<feature type="domain" description="Protein kinase" evidence="4">
    <location>
        <begin position="12"/>
        <end position="272"/>
    </location>
</feature>
<dbReference type="InterPro" id="IPR011009">
    <property type="entry name" value="Kinase-like_dom_sf"/>
</dbReference>
<dbReference type="PROSITE" id="PS00108">
    <property type="entry name" value="PROTEIN_KINASE_ST"/>
    <property type="match status" value="1"/>
</dbReference>
<dbReference type="PANTHER" id="PTHR24363:SF7">
    <property type="entry name" value="SERINE_THREONINE-PROTEIN KINASE-LIKE PROTEIN E"/>
    <property type="match status" value="1"/>
</dbReference>
<dbReference type="OrthoDB" id="5518868at2"/>
<name>A0A2T1DJ32_9CYAN</name>
<keyword evidence="6" id="KW-1185">Reference proteome</keyword>
<keyword evidence="1" id="KW-0547">Nucleotide-binding</keyword>
<dbReference type="SMART" id="SM00220">
    <property type="entry name" value="S_TKc"/>
    <property type="match status" value="1"/>
</dbReference>
<dbReference type="PANTHER" id="PTHR24363">
    <property type="entry name" value="SERINE/THREONINE PROTEIN KINASE"/>
    <property type="match status" value="1"/>
</dbReference>
<accession>A0A2T1DJ32</accession>
<evidence type="ECO:0000256" key="2">
    <source>
        <dbReference type="ARBA" id="ARBA00022840"/>
    </source>
</evidence>
<dbReference type="Proteomes" id="UP000238634">
    <property type="component" value="Unassembled WGS sequence"/>
</dbReference>
<dbReference type="GO" id="GO:0005524">
    <property type="term" value="F:ATP binding"/>
    <property type="evidence" value="ECO:0007669"/>
    <property type="project" value="UniProtKB-KW"/>
</dbReference>
<keyword evidence="3" id="KW-1133">Transmembrane helix</keyword>
<keyword evidence="3" id="KW-0472">Membrane</keyword>
<dbReference type="EMBL" id="PVWG01000006">
    <property type="protein sequence ID" value="PSB20444.1"/>
    <property type="molecule type" value="Genomic_DNA"/>
</dbReference>
<keyword evidence="5" id="KW-0723">Serine/threonine-protein kinase</keyword>
<sequence length="467" mass="53364">MFESGQVLQTRYQLQHRLGRSPQGRQTWLATDSATNPPEAVILKLLVFTEMQWHDLRLFEREAQVLKNLDHPRIPRYRGYFLVEQQPHSQLCWWGLVQDYIPGRSLQDLLEQGTRWSEQEVRRIAEDGLQILNYLHSLSPPVLHRDIKPSNLILDDAQQVWLVDFGAVQDQVAVTGVSFTVVGTVGYAPLEQFWGRPVASSDLYALGATLIHLLTGVAPADLPYRDLRIHFSDRTSTNSSFVSWIEKLTEPALEKRFSSVNEAREALEHGIDSEITPVSDRVQTVCSTQSKKIQCIRPHIVVKQTSPQMLKIKVREPSPSINNRDPLFVFYSVWGFTTCLLLPFIGGAFAFIFAFILAYLVSIRMILSEARKIDPENASSIRFDAASDRFEVTTRSRFSARRESGIISAIRYLSITSSQVCINQYASYTVWAVTIRANRNYTVNWGLTEEECIWLVNEIQTWLDAKK</sequence>
<dbReference type="Pfam" id="PF00069">
    <property type="entry name" value="Pkinase"/>
    <property type="match status" value="1"/>
</dbReference>
<evidence type="ECO:0000256" key="3">
    <source>
        <dbReference type="SAM" id="Phobius"/>
    </source>
</evidence>
<keyword evidence="5" id="KW-0808">Transferase</keyword>
<dbReference type="InterPro" id="IPR008271">
    <property type="entry name" value="Ser/Thr_kinase_AS"/>
</dbReference>
<dbReference type="InterPro" id="IPR000719">
    <property type="entry name" value="Prot_kinase_dom"/>
</dbReference>
<dbReference type="GO" id="GO:0004674">
    <property type="term" value="F:protein serine/threonine kinase activity"/>
    <property type="evidence" value="ECO:0007669"/>
    <property type="project" value="UniProtKB-KW"/>
</dbReference>
<evidence type="ECO:0000313" key="6">
    <source>
        <dbReference type="Proteomes" id="UP000238634"/>
    </source>
</evidence>
<gene>
    <name evidence="5" type="ORF">C7B65_08055</name>
</gene>
<reference evidence="5 6" key="1">
    <citation type="submission" date="2018-02" db="EMBL/GenBank/DDBJ databases">
        <authorList>
            <person name="Cohen D.B."/>
            <person name="Kent A.D."/>
        </authorList>
    </citation>
    <scope>NUCLEOTIDE SEQUENCE [LARGE SCALE GENOMIC DNA]</scope>
    <source>
        <strain evidence="5 6">ULC007</strain>
    </source>
</reference>
<evidence type="ECO:0000259" key="4">
    <source>
        <dbReference type="PROSITE" id="PS50011"/>
    </source>
</evidence>
<keyword evidence="2" id="KW-0067">ATP-binding</keyword>